<feature type="signal peptide" evidence="2">
    <location>
        <begin position="1"/>
        <end position="25"/>
    </location>
</feature>
<evidence type="ECO:0000313" key="3">
    <source>
        <dbReference type="EMBL" id="MBB4930264.1"/>
    </source>
</evidence>
<sequence>MSTGPTMKRLACAFAVSAAGTLVLAGCNTSGGTNLTLATGSTGGTYYPLGGEIAKVWSDNIDDVNVSTQASGASVENMQLLDQDENEVVMAINGVAGSASESAGDFEDEPLNEPGEVRLLGNVYPEVLQLVATEESGIESVEDLAGHKVDVGPSGSGTEVAAREVLDAYGIEDIEEDQSDFGDAANKLSDGQLDAAFAILASPAASIQEVATSTDITLVDISGEPAEQLMEENESYGTLEIEGGTYEGVDEPAETLTNWAAMYVKADMDEELAYNLTKQMYEGAGDIEHDVGSNIQLDTALDSPGPVDLHPGAERFYEEEGVLD</sequence>
<dbReference type="PANTHER" id="PTHR42941">
    <property type="entry name" value="SLL1037 PROTEIN"/>
    <property type="match status" value="1"/>
</dbReference>
<evidence type="ECO:0000313" key="4">
    <source>
        <dbReference type="Proteomes" id="UP000523007"/>
    </source>
</evidence>
<dbReference type="Gene3D" id="3.40.190.10">
    <property type="entry name" value="Periplasmic binding protein-like II"/>
    <property type="match status" value="2"/>
</dbReference>
<evidence type="ECO:0000256" key="1">
    <source>
        <dbReference type="SAM" id="MobiDB-lite"/>
    </source>
</evidence>
<evidence type="ECO:0000256" key="2">
    <source>
        <dbReference type="SAM" id="SignalP"/>
    </source>
</evidence>
<name>A0A7W7RE78_9ACTN</name>
<keyword evidence="4" id="KW-1185">Reference proteome</keyword>
<feature type="chain" id="PRO_5038657164" description="TRAP transporter solute receptor, TAXI family" evidence="2">
    <location>
        <begin position="26"/>
        <end position="324"/>
    </location>
</feature>
<dbReference type="RefSeq" id="WP_184575336.1">
    <property type="nucleotide sequence ID" value="NZ_JACHJT010000001.1"/>
</dbReference>
<gene>
    <name evidence="3" type="ORF">F4561_001084</name>
</gene>
<dbReference type="PANTHER" id="PTHR42941:SF1">
    <property type="entry name" value="SLL1037 PROTEIN"/>
    <property type="match status" value="1"/>
</dbReference>
<feature type="region of interest" description="Disordered" evidence="1">
    <location>
        <begin position="300"/>
        <end position="324"/>
    </location>
</feature>
<dbReference type="Pfam" id="PF16868">
    <property type="entry name" value="NMT1_3"/>
    <property type="match status" value="1"/>
</dbReference>
<dbReference type="CDD" id="cd13520">
    <property type="entry name" value="PBP2_TAXI_TRAP"/>
    <property type="match status" value="1"/>
</dbReference>
<proteinExistence type="predicted"/>
<dbReference type="NCBIfam" id="TIGR02122">
    <property type="entry name" value="TRAP_TAXI"/>
    <property type="match status" value="1"/>
</dbReference>
<keyword evidence="2" id="KW-0732">Signal</keyword>
<comment type="caution">
    <text evidence="3">The sequence shown here is derived from an EMBL/GenBank/DDBJ whole genome shotgun (WGS) entry which is preliminary data.</text>
</comment>
<accession>A0A7W7RE78</accession>
<dbReference type="InterPro" id="IPR011852">
    <property type="entry name" value="TRAP_TAXI"/>
</dbReference>
<reference evidence="3 4" key="1">
    <citation type="submission" date="2020-08" db="EMBL/GenBank/DDBJ databases">
        <title>Sequencing the genomes of 1000 actinobacteria strains.</title>
        <authorList>
            <person name="Klenk H.-P."/>
        </authorList>
    </citation>
    <scope>NUCLEOTIDE SEQUENCE [LARGE SCALE GENOMIC DNA]</scope>
    <source>
        <strain evidence="3 4">DSM 102030</strain>
    </source>
</reference>
<dbReference type="Proteomes" id="UP000523007">
    <property type="component" value="Unassembled WGS sequence"/>
</dbReference>
<dbReference type="SUPFAM" id="SSF53850">
    <property type="entry name" value="Periplasmic binding protein-like II"/>
    <property type="match status" value="1"/>
</dbReference>
<dbReference type="EMBL" id="JACHJT010000001">
    <property type="protein sequence ID" value="MBB4930264.1"/>
    <property type="molecule type" value="Genomic_DNA"/>
</dbReference>
<organism evidence="3 4">
    <name type="scientific">Lipingzhangella halophila</name>
    <dbReference type="NCBI Taxonomy" id="1783352"/>
    <lineage>
        <taxon>Bacteria</taxon>
        <taxon>Bacillati</taxon>
        <taxon>Actinomycetota</taxon>
        <taxon>Actinomycetes</taxon>
        <taxon>Streptosporangiales</taxon>
        <taxon>Nocardiopsidaceae</taxon>
        <taxon>Lipingzhangella</taxon>
    </lineage>
</organism>
<evidence type="ECO:0008006" key="5">
    <source>
        <dbReference type="Google" id="ProtNLM"/>
    </source>
</evidence>
<dbReference type="AlphaFoldDB" id="A0A7W7RE78"/>
<protein>
    <recommendedName>
        <fullName evidence="5">TRAP transporter solute receptor, TAXI family</fullName>
    </recommendedName>
</protein>